<reference evidence="1 2" key="1">
    <citation type="submission" date="2021-07" db="EMBL/GenBank/DDBJ databases">
        <title>Mesonia aestuariivivens sp. nov., isolated from a tidal flat.</title>
        <authorList>
            <person name="Kim Y.-O."/>
            <person name="Yoon J.-H."/>
        </authorList>
    </citation>
    <scope>NUCLEOTIDE SEQUENCE [LARGE SCALE GENOMIC DNA]</scope>
    <source>
        <strain evidence="1 2">JHPTF-M18</strain>
    </source>
</reference>
<evidence type="ECO:0000313" key="1">
    <source>
        <dbReference type="EMBL" id="MBW2960290.1"/>
    </source>
</evidence>
<protein>
    <recommendedName>
        <fullName evidence="3">Lipoprotein</fullName>
    </recommendedName>
</protein>
<accession>A0ABS6VXI1</accession>
<name>A0ABS6VXI1_9FLAO</name>
<proteinExistence type="predicted"/>
<organism evidence="1 2">
    <name type="scientific">Mesonia aestuariivivens</name>
    <dbReference type="NCBI Taxonomy" id="2796128"/>
    <lineage>
        <taxon>Bacteria</taxon>
        <taxon>Pseudomonadati</taxon>
        <taxon>Bacteroidota</taxon>
        <taxon>Flavobacteriia</taxon>
        <taxon>Flavobacteriales</taxon>
        <taxon>Flavobacteriaceae</taxon>
        <taxon>Mesonia</taxon>
    </lineage>
</organism>
<dbReference type="Proteomes" id="UP000719267">
    <property type="component" value="Unassembled WGS sequence"/>
</dbReference>
<evidence type="ECO:0008006" key="3">
    <source>
        <dbReference type="Google" id="ProtNLM"/>
    </source>
</evidence>
<keyword evidence="2" id="KW-1185">Reference proteome</keyword>
<evidence type="ECO:0000313" key="2">
    <source>
        <dbReference type="Proteomes" id="UP000719267"/>
    </source>
</evidence>
<dbReference type="RefSeq" id="WP_219038580.1">
    <property type="nucleotide sequence ID" value="NZ_JAHWDF010000001.1"/>
</dbReference>
<dbReference type="EMBL" id="JAHWDF010000001">
    <property type="protein sequence ID" value="MBW2960290.1"/>
    <property type="molecule type" value="Genomic_DNA"/>
</dbReference>
<gene>
    <name evidence="1" type="ORF">KW502_00570</name>
</gene>
<comment type="caution">
    <text evidence="1">The sequence shown here is derived from an EMBL/GenBank/DDBJ whole genome shotgun (WGS) entry which is preliminary data.</text>
</comment>
<sequence length="154" mass="17888">MNHTIQFIIAVLCFTVISCKSGSVITHQDHEKLPYVSSVELEAITRGRREEIKVNSEKFKFTSHTNKETNLEKVSKTINKEQWKVILEKISTINLDEINQLKSPTNQRMYDGDLATHISITVDKKTYQSASFDKRNPPKELEELVKYLYQLKDE</sequence>